<evidence type="ECO:0000313" key="3">
    <source>
        <dbReference type="EMBL" id="QDZ39312.1"/>
    </source>
</evidence>
<dbReference type="GO" id="GO:0003677">
    <property type="term" value="F:DNA binding"/>
    <property type="evidence" value="ECO:0007669"/>
    <property type="project" value="InterPro"/>
</dbReference>
<dbReference type="RefSeq" id="WP_146294916.1">
    <property type="nucleotide sequence ID" value="NZ_CP042326.1"/>
</dbReference>
<protein>
    <recommendedName>
        <fullName evidence="5">Zinc finger CHC2-type domain-containing protein</fullName>
    </recommendedName>
</protein>
<dbReference type="InterPro" id="IPR015330">
    <property type="entry name" value="DNA_primase/pol_bifunc_N"/>
</dbReference>
<dbReference type="AlphaFoldDB" id="A0A5B8NJ75"/>
<dbReference type="Pfam" id="PF09250">
    <property type="entry name" value="Prim-Pol"/>
    <property type="match status" value="1"/>
</dbReference>
<accession>A0A5B8NJ75</accession>
<feature type="domain" description="Zinc finger CHC2-type" evidence="1">
    <location>
        <begin position="240"/>
        <end position="329"/>
    </location>
</feature>
<dbReference type="KEGG" id="enn:FRE64_04835"/>
<dbReference type="EMBL" id="CP042326">
    <property type="protein sequence ID" value="QDZ39312.1"/>
    <property type="molecule type" value="Genomic_DNA"/>
</dbReference>
<dbReference type="Proteomes" id="UP000318453">
    <property type="component" value="Chromosome"/>
</dbReference>
<dbReference type="InterPro" id="IPR049996">
    <property type="entry name" value="Slr7037-like"/>
</dbReference>
<keyword evidence="4" id="KW-1185">Reference proteome</keyword>
<dbReference type="OrthoDB" id="460004at2"/>
<evidence type="ECO:0000259" key="2">
    <source>
        <dbReference type="Pfam" id="PF09250"/>
    </source>
</evidence>
<dbReference type="NCBIfam" id="NF042913">
    <property type="entry name" value="CyRepA1"/>
    <property type="match status" value="1"/>
</dbReference>
<proteinExistence type="predicted"/>
<dbReference type="InterPro" id="IPR002694">
    <property type="entry name" value="Znf_CHC2"/>
</dbReference>
<organism evidence="3 4">
    <name type="scientific">Euhalothece natronophila Z-M001</name>
    <dbReference type="NCBI Taxonomy" id="522448"/>
    <lineage>
        <taxon>Bacteria</taxon>
        <taxon>Bacillati</taxon>
        <taxon>Cyanobacteriota</taxon>
        <taxon>Cyanophyceae</taxon>
        <taxon>Oscillatoriophycideae</taxon>
        <taxon>Chroococcales</taxon>
        <taxon>Halothecacae</taxon>
        <taxon>Halothece cluster</taxon>
        <taxon>Euhalothece</taxon>
    </lineage>
</organism>
<evidence type="ECO:0000259" key="1">
    <source>
        <dbReference type="Pfam" id="PF01807"/>
    </source>
</evidence>
<gene>
    <name evidence="3" type="ORF">FRE64_04835</name>
</gene>
<dbReference type="SUPFAM" id="SSF57783">
    <property type="entry name" value="Zinc beta-ribbon"/>
    <property type="match status" value="1"/>
</dbReference>
<evidence type="ECO:0008006" key="5">
    <source>
        <dbReference type="Google" id="ProtNLM"/>
    </source>
</evidence>
<dbReference type="Pfam" id="PF01807">
    <property type="entry name" value="Zn_ribbon_DnaG"/>
    <property type="match status" value="1"/>
</dbReference>
<dbReference type="Gene3D" id="3.90.580.10">
    <property type="entry name" value="Zinc finger, CHC2-type domain"/>
    <property type="match status" value="1"/>
</dbReference>
<name>A0A5B8NJ75_9CHRO</name>
<dbReference type="GO" id="GO:0006260">
    <property type="term" value="P:DNA replication"/>
    <property type="evidence" value="ECO:0007669"/>
    <property type="project" value="InterPro"/>
</dbReference>
<dbReference type="GO" id="GO:0008270">
    <property type="term" value="F:zinc ion binding"/>
    <property type="evidence" value="ECO:0007669"/>
    <property type="project" value="InterPro"/>
</dbReference>
<feature type="domain" description="DNA primase/polymerase bifunctional N-terminal" evidence="2">
    <location>
        <begin position="25"/>
        <end position="201"/>
    </location>
</feature>
<evidence type="ECO:0000313" key="4">
    <source>
        <dbReference type="Proteomes" id="UP000318453"/>
    </source>
</evidence>
<reference evidence="3" key="1">
    <citation type="submission" date="2019-08" db="EMBL/GenBank/DDBJ databases">
        <title>Carotenoids and Carotenoid Binding Proteins in the Halophilic Cyanobacterium Euhalothece sp. ZM00.</title>
        <authorList>
            <person name="Cho S.M."/>
            <person name="Song J.Y."/>
            <person name="Park Y.-I."/>
        </authorList>
    </citation>
    <scope>NUCLEOTIDE SEQUENCE [LARGE SCALE GENOMIC DNA]</scope>
    <source>
        <strain evidence="3">Z-M001</strain>
    </source>
</reference>
<sequence>MTDWTPFQPVPHASAIAACLKQIPSHWSLTPLWEKRPYREGWQQEPFIPHQEIARLLQEGEQRVSKRTGQPYHAFCSGYGLRLGDPSEGLLAVDIDGSSADRLLKALAQESLPETVTWTSGKPGRRQLLYQIPQAYRERLQSFRRKTLTEWETVTTCAGELLEFRYNQHQSVLPPSFHRQTGEYRWLLSPEDQEIAIAPTWLCEFLDPTYSPQGKTKSPASGSGIRSIYTGVTGNSQLSQIIDKATSRLSLEEIYHWSGHQFQEIGETWRGYCPRHQSQSGTAFTVNRHTGEWYCFGCEVGGGALQYRHFLQGGNGLPRGKTVQTLATELATEAGLDPHLATPHQTYEATEIINQPYFNWETPSEGTLMAVKSRLGSGKTTWLAQVVAELRDEGWLALGHRNSLLLQSSQRWGFVHLQTEQAFDLINVPNSQLALCVDSLHHFSPEAFAGKNIILDEAIAVVTHLLTGDTLKQKRDKILQRFGEALQQAKRIFCLDGMLTDWCVDYLYQLAGRDRPLIKVENCYQGTPLQVKFLQDTYDEKGNKKRSDRSALLQQLWLSSKPVICTDSQLEAEALDQLLADTGKQGIRIDSKTISEPEIQTFLKSPNQYITTHCPDYLIYTPAAEAGIDISLKNYFSDQFCLFFGVLQTNAQLQMMSRLRDVDVTRWLWCSHYGQLNKQTVQFQFPEPLLEAIQSLILKTGNTLLAGDDTTAVVEEFIKEVTDATQDNHHQTFCILRAIHNHQQSYLWESLYQILLQEGHEVELVTLDRSSDAKQQEKEAKEAIKLKNAETIYQGKTQQGKLEQELLKKQLPNIEKSSIWTPHFIKKVFYDDRDFITKQERLWLIYHPEIAQEMMQSFWYSGIEPNLSSKVYQQLSLIQGLISLNLPPLLASEKCWTNHSPELQQLQHKIQETTLASTVKVTAKQATPIQVFRHVLRLVGVKLTRQNGGYYILGKQWQEPERLAVLACLDRRFSLFKKDYPAVSTKWR</sequence>
<dbReference type="InterPro" id="IPR036977">
    <property type="entry name" value="DNA_primase_Znf_CHC2"/>
</dbReference>
<dbReference type="GO" id="GO:0003899">
    <property type="term" value="F:DNA-directed RNA polymerase activity"/>
    <property type="evidence" value="ECO:0007669"/>
    <property type="project" value="InterPro"/>
</dbReference>
<dbReference type="CDD" id="cd04859">
    <property type="entry name" value="Prim_Pol"/>
    <property type="match status" value="1"/>
</dbReference>